<organism evidence="2">
    <name type="scientific">Zea mays</name>
    <name type="common">Maize</name>
    <dbReference type="NCBI Taxonomy" id="4577"/>
    <lineage>
        <taxon>Eukaryota</taxon>
        <taxon>Viridiplantae</taxon>
        <taxon>Streptophyta</taxon>
        <taxon>Embryophyta</taxon>
        <taxon>Tracheophyta</taxon>
        <taxon>Spermatophyta</taxon>
        <taxon>Magnoliopsida</taxon>
        <taxon>Liliopsida</taxon>
        <taxon>Poales</taxon>
        <taxon>Poaceae</taxon>
        <taxon>PACMAD clade</taxon>
        <taxon>Panicoideae</taxon>
        <taxon>Andropogonodae</taxon>
        <taxon>Andropogoneae</taxon>
        <taxon>Tripsacinae</taxon>
        <taxon>Zea</taxon>
    </lineage>
</organism>
<dbReference type="EMBL" id="CM007649">
    <property type="protein sequence ID" value="ONM28656.1"/>
    <property type="molecule type" value="Genomic_DNA"/>
</dbReference>
<dbReference type="ExpressionAtlas" id="A0A1D6MGQ8">
    <property type="expression patterns" value="baseline and differential"/>
</dbReference>
<proteinExistence type="predicted"/>
<name>A0A1D6MGQ8_MAIZE</name>
<accession>A0A1D6MGQ8</accession>
<gene>
    <name evidence="2" type="ORF">ZEAMMB73_Zm00001d039417</name>
</gene>
<protein>
    <submittedName>
        <fullName evidence="2">Serine/arginine-rich splicing factor SR45a</fullName>
    </submittedName>
</protein>
<sequence>MIYSCQYALFVHLVFNLWQRRPSPKKQRYMLKWFFLKDCNVIRVSEIQKVLDIADERSLIDTIFFCYLGCNASAIFAAKVVDNGVRGGELAAQPGDEAIALVDEPGDGLGHGGAGGRRGDDGGGGGHRRASLTTAGRSIAQPAMPRSITTGNRRPDPLPSRTHSCPLSLRCA</sequence>
<reference evidence="2" key="1">
    <citation type="submission" date="2015-12" db="EMBL/GenBank/DDBJ databases">
        <title>Update maize B73 reference genome by single molecule sequencing technologies.</title>
        <authorList>
            <consortium name="Maize Genome Sequencing Project"/>
            <person name="Ware D."/>
        </authorList>
    </citation>
    <scope>NUCLEOTIDE SEQUENCE [LARGE SCALE GENOMIC DNA]</scope>
    <source>
        <tissue evidence="2">Seedling</tissue>
    </source>
</reference>
<evidence type="ECO:0000313" key="2">
    <source>
        <dbReference type="EMBL" id="ONM28656.1"/>
    </source>
</evidence>
<dbReference type="AlphaFoldDB" id="A0A1D6MGQ8"/>
<evidence type="ECO:0000256" key="1">
    <source>
        <dbReference type="SAM" id="MobiDB-lite"/>
    </source>
</evidence>
<feature type="region of interest" description="Disordered" evidence="1">
    <location>
        <begin position="110"/>
        <end position="172"/>
    </location>
</feature>